<feature type="region of interest" description="Disordered" evidence="1">
    <location>
        <begin position="26"/>
        <end position="125"/>
    </location>
</feature>
<accession>A0A498PQV0</accession>
<evidence type="ECO:0000313" key="3">
    <source>
        <dbReference type="Proteomes" id="UP000267289"/>
    </source>
</evidence>
<sequence>MHDMVHPAQLVERLIAQRELRKLADQRLGSLTPLGRQAFETSQRLTADQHPHLRGGPGIEQTRDDTATKKPGTAGNDISHAAHRGGWRPHPSTGQVKLRMPSQSTSFQPSIGLPVTTTRPMLGSG</sequence>
<feature type="compositionally biased region" description="Polar residues" evidence="1">
    <location>
        <begin position="101"/>
        <end position="119"/>
    </location>
</feature>
<dbReference type="EMBL" id="UPHQ01000038">
    <property type="protein sequence ID" value="VBA35995.1"/>
    <property type="molecule type" value="Genomic_DNA"/>
</dbReference>
<dbReference type="AlphaFoldDB" id="A0A498PQV0"/>
<gene>
    <name evidence="2" type="ORF">LAUMK13_00952</name>
</gene>
<name>A0A498PQV0_9MYCO</name>
<proteinExistence type="predicted"/>
<dbReference type="Proteomes" id="UP000267289">
    <property type="component" value="Unassembled WGS sequence"/>
</dbReference>
<reference evidence="2 3" key="1">
    <citation type="submission" date="2018-09" db="EMBL/GenBank/DDBJ databases">
        <authorList>
            <person name="Tagini F."/>
        </authorList>
    </citation>
    <scope>NUCLEOTIDE SEQUENCE [LARGE SCALE GENOMIC DNA]</scope>
    <source>
        <strain evidence="2 3">MK13</strain>
    </source>
</reference>
<protein>
    <submittedName>
        <fullName evidence="2">Uncharacterized protein</fullName>
    </submittedName>
</protein>
<organism evidence="2 3">
    <name type="scientific">Mycobacterium innocens</name>
    <dbReference type="NCBI Taxonomy" id="2341083"/>
    <lineage>
        <taxon>Bacteria</taxon>
        <taxon>Bacillati</taxon>
        <taxon>Actinomycetota</taxon>
        <taxon>Actinomycetes</taxon>
        <taxon>Mycobacteriales</taxon>
        <taxon>Mycobacteriaceae</taxon>
        <taxon>Mycobacterium</taxon>
    </lineage>
</organism>
<evidence type="ECO:0000256" key="1">
    <source>
        <dbReference type="SAM" id="MobiDB-lite"/>
    </source>
</evidence>
<keyword evidence="3" id="KW-1185">Reference proteome</keyword>
<evidence type="ECO:0000313" key="2">
    <source>
        <dbReference type="EMBL" id="VBA35995.1"/>
    </source>
</evidence>